<keyword evidence="1" id="KW-0472">Membrane</keyword>
<dbReference type="Gene3D" id="3.55.50.30">
    <property type="match status" value="1"/>
</dbReference>
<dbReference type="Pfam" id="PF04773">
    <property type="entry name" value="FecR"/>
    <property type="match status" value="1"/>
</dbReference>
<dbReference type="RefSeq" id="WP_032846988.1">
    <property type="nucleotide sequence ID" value="NZ_CP042282.1"/>
</dbReference>
<evidence type="ECO:0000256" key="1">
    <source>
        <dbReference type="SAM" id="Phobius"/>
    </source>
</evidence>
<evidence type="ECO:0000259" key="2">
    <source>
        <dbReference type="Pfam" id="PF04773"/>
    </source>
</evidence>
<dbReference type="InterPro" id="IPR006860">
    <property type="entry name" value="FecR"/>
</dbReference>
<evidence type="ECO:0000313" key="4">
    <source>
        <dbReference type="EMBL" id="RHL01603.1"/>
    </source>
</evidence>
<reference evidence="4 7" key="2">
    <citation type="submission" date="2018-08" db="EMBL/GenBank/DDBJ databases">
        <title>A genome reference for cultivated species of the human gut microbiota.</title>
        <authorList>
            <person name="Zou Y."/>
            <person name="Xue W."/>
            <person name="Luo G."/>
        </authorList>
    </citation>
    <scope>NUCLEOTIDE SEQUENCE [LARGE SCALE GENOMIC DNA]</scope>
    <source>
        <strain evidence="4 7">AF39-6AC</strain>
    </source>
</reference>
<dbReference type="GO" id="GO:0016989">
    <property type="term" value="F:sigma factor antagonist activity"/>
    <property type="evidence" value="ECO:0007669"/>
    <property type="project" value="TreeGrafter"/>
</dbReference>
<evidence type="ECO:0000313" key="6">
    <source>
        <dbReference type="Proteomes" id="UP000183040"/>
    </source>
</evidence>
<dbReference type="Pfam" id="PF16344">
    <property type="entry name" value="FecR_C"/>
    <property type="match status" value="1"/>
</dbReference>
<evidence type="ECO:0000259" key="3">
    <source>
        <dbReference type="Pfam" id="PF16344"/>
    </source>
</evidence>
<proteinExistence type="predicted"/>
<keyword evidence="1" id="KW-0812">Transmembrane</keyword>
<protein>
    <submittedName>
        <fullName evidence="4">DUF4974 domain-containing protein</fullName>
    </submittedName>
    <submittedName>
        <fullName evidence="5">FecR family protein</fullName>
    </submittedName>
</protein>
<dbReference type="Proteomes" id="UP000284417">
    <property type="component" value="Unassembled WGS sequence"/>
</dbReference>
<feature type="domain" description="FecR protein" evidence="2">
    <location>
        <begin position="169"/>
        <end position="260"/>
    </location>
</feature>
<sequence length="372" mass="42117">MDLKGYHCLADLFGKLNSQEKLEDDFTAIPEGGKLKFFWEKCGHEKIDASSIIERTKQKIRRDVMRRRRNYFLVASASVAASILICISTIHFLTHCENTNLDFQAIAEQMDSQSVEEVTLITAKEQLNLDEDAFVTYSKEGKVAVNSKVIREKEEKKVKGEPEYNQLLVPAGKRVRVELSDGTRLVVNSQSKVIYPCRFNGDIRKIYAQGEVFLEVAHDKQHPFIVESEDFKLRVLGTKFNISNYKGGATNIVLVEGSVEVTDRNERKAQLVPSDLLNIANGAIAYQKQVDVAEYISWVDGVMLLNGNDLSHIIQKLSIYYGIPIQCDPMVGKEKVYGKLDLKDDIDEVIECIRQTIPIEVEKSDTSIYLSK</sequence>
<dbReference type="PANTHER" id="PTHR30273">
    <property type="entry name" value="PERIPLASMIC SIGNAL SENSOR AND SIGMA FACTOR ACTIVATOR FECR-RELATED"/>
    <property type="match status" value="1"/>
</dbReference>
<name>A0A173XTB6_9BACE</name>
<dbReference type="InterPro" id="IPR012373">
    <property type="entry name" value="Ferrdict_sens_TM"/>
</dbReference>
<accession>A0A173XTB6</accession>
<feature type="transmembrane region" description="Helical" evidence="1">
    <location>
        <begin position="71"/>
        <end position="93"/>
    </location>
</feature>
<dbReference type="EMBL" id="FNRP01000001">
    <property type="protein sequence ID" value="SDZ98204.1"/>
    <property type="molecule type" value="Genomic_DNA"/>
</dbReference>
<dbReference type="Proteomes" id="UP000183040">
    <property type="component" value="Unassembled WGS sequence"/>
</dbReference>
<dbReference type="PANTHER" id="PTHR30273:SF2">
    <property type="entry name" value="PROTEIN FECR"/>
    <property type="match status" value="1"/>
</dbReference>
<reference evidence="5 6" key="1">
    <citation type="submission" date="2016-10" db="EMBL/GenBank/DDBJ databases">
        <authorList>
            <person name="de Groot N.N."/>
        </authorList>
    </citation>
    <scope>NUCLEOTIDE SEQUENCE [LARGE SCALE GENOMIC DNA]</scope>
    <source>
        <strain evidence="5 6">NLAE-zl-G339</strain>
    </source>
</reference>
<dbReference type="EMBL" id="QROC01000001">
    <property type="protein sequence ID" value="RHL01603.1"/>
    <property type="molecule type" value="Genomic_DNA"/>
</dbReference>
<dbReference type="AlphaFoldDB" id="A0A173XTB6"/>
<dbReference type="InterPro" id="IPR032508">
    <property type="entry name" value="FecR_C"/>
</dbReference>
<gene>
    <name evidence="4" type="ORF">DW042_00875</name>
    <name evidence="5" type="ORF">SAMN04487924_101243</name>
</gene>
<evidence type="ECO:0000313" key="5">
    <source>
        <dbReference type="EMBL" id="SDZ98204.1"/>
    </source>
</evidence>
<dbReference type="Gene3D" id="2.60.120.1440">
    <property type="match status" value="1"/>
</dbReference>
<feature type="domain" description="Protein FecR C-terminal" evidence="3">
    <location>
        <begin position="304"/>
        <end position="369"/>
    </location>
</feature>
<organism evidence="4 7">
    <name type="scientific">Bacteroides xylanisolvens</name>
    <dbReference type="NCBI Taxonomy" id="371601"/>
    <lineage>
        <taxon>Bacteria</taxon>
        <taxon>Pseudomonadati</taxon>
        <taxon>Bacteroidota</taxon>
        <taxon>Bacteroidia</taxon>
        <taxon>Bacteroidales</taxon>
        <taxon>Bacteroidaceae</taxon>
        <taxon>Bacteroides</taxon>
    </lineage>
</organism>
<keyword evidence="1" id="KW-1133">Transmembrane helix</keyword>
<evidence type="ECO:0000313" key="7">
    <source>
        <dbReference type="Proteomes" id="UP000284417"/>
    </source>
</evidence>